<gene>
    <name evidence="2" type="ORF">EgrG_000353200</name>
</gene>
<sequence length="737" mass="82598">MEQLHGPMTRISRQIRTHEETREEIHTYSPEEPGSGYHQGGCQEPMRSSRAPTSYCLDGYQKPGQPLQHENPYYREGYQDQGNTLRPPNCMYRESSAETDQSSLPRGCCSQESEQFERSPHSTCHGGCQDQGRSAQPPSHSRGFQSSHPPKQNPTSPCCGAGGNLKQPSEMCYEDLQKPRIPSRFQRAFRESLQNPQTCERLANDMTYESAPQVRPYGRLPSSFYNERFQQAKMSGRNPTSCCREYQQKQCSSGRSAGRGGFDEMGPPCQSKCTSSTHLRGAHQSTWPNAESPSKRPLNGPPEERKTKCGRRRSYDGQKQQQFSSKVCVTLTCQQPQYCKCDTCRQTCSTPKKPSGGSSNTCPQQQCPPLKQNPSACMCENCQQACSTEQQRSPCRCANCRSTNLPMHQSDSDQSGRRQQSHTLEPKRSRNSGEDNAVGGCSAKTSPRSCKWRPRQQSDSQKKCSGKSGHDQDQGSESSSKSSRKSHKRKSCQQSDSQEDEREQQRCPSRMSLMKIFQSKRSPKQTPKASKGANQKEKPCSKCSQQQPQQTSSCCGSCLNSVQSAKKSSVESSQQQCPCKKESEQQQESPKKSSPSKCLQQQPTSKQNPSYCECDSRHESTQSTKNPKMTNNNNKTVAQRAVVNICAQQSTMCIPYKRSTSQLNPRDTLKRIRCLKQSKPSLRREAPRQSIDPLQIPAFAYNDTICSNQSEQSCRAQMDAQLGRESEDNSESQCTLK</sequence>
<evidence type="ECO:0000313" key="2">
    <source>
        <dbReference type="EMBL" id="CDS22325.1"/>
    </source>
</evidence>
<feature type="compositionally biased region" description="Low complexity" evidence="1">
    <location>
        <begin position="541"/>
        <end position="554"/>
    </location>
</feature>
<evidence type="ECO:0000256" key="1">
    <source>
        <dbReference type="SAM" id="MobiDB-lite"/>
    </source>
</evidence>
<feature type="region of interest" description="Disordered" evidence="1">
    <location>
        <begin position="571"/>
        <end position="634"/>
    </location>
</feature>
<evidence type="ECO:0000313" key="4">
    <source>
        <dbReference type="WBParaSite" id="EgrG_000353200"/>
    </source>
</evidence>
<organism evidence="2">
    <name type="scientific">Echinococcus granulosus</name>
    <name type="common">Hydatid tapeworm</name>
    <dbReference type="NCBI Taxonomy" id="6210"/>
    <lineage>
        <taxon>Eukaryota</taxon>
        <taxon>Metazoa</taxon>
        <taxon>Spiralia</taxon>
        <taxon>Lophotrochozoa</taxon>
        <taxon>Platyhelminthes</taxon>
        <taxon>Cestoda</taxon>
        <taxon>Eucestoda</taxon>
        <taxon>Cyclophyllidea</taxon>
        <taxon>Taeniidae</taxon>
        <taxon>Echinococcus</taxon>
        <taxon>Echinococcus granulosus group</taxon>
    </lineage>
</organism>
<feature type="compositionally biased region" description="Basic residues" evidence="1">
    <location>
        <begin position="482"/>
        <end position="491"/>
    </location>
</feature>
<evidence type="ECO:0000313" key="3">
    <source>
        <dbReference type="Proteomes" id="UP000492820"/>
    </source>
</evidence>
<dbReference type="WBParaSite" id="EgrG_000353200">
    <property type="protein sequence ID" value="EgrG_000353200"/>
    <property type="gene ID" value="EgrG_000353200"/>
</dbReference>
<feature type="compositionally biased region" description="Basic and acidic residues" evidence="1">
    <location>
        <begin position="424"/>
        <end position="433"/>
    </location>
</feature>
<feature type="compositionally biased region" description="Polar residues" evidence="1">
    <location>
        <begin position="131"/>
        <end position="156"/>
    </location>
</feature>
<dbReference type="Proteomes" id="UP000492820">
    <property type="component" value="Unassembled WGS sequence"/>
</dbReference>
<reference evidence="4" key="3">
    <citation type="submission" date="2020-10" db="UniProtKB">
        <authorList>
            <consortium name="WormBaseParasite"/>
        </authorList>
    </citation>
    <scope>IDENTIFICATION</scope>
</reference>
<proteinExistence type="predicted"/>
<dbReference type="EMBL" id="LK028586">
    <property type="protein sequence ID" value="CDS22325.1"/>
    <property type="molecule type" value="Genomic_DNA"/>
</dbReference>
<feature type="compositionally biased region" description="Basic and acidic residues" evidence="1">
    <location>
        <begin position="16"/>
        <end position="26"/>
    </location>
</feature>
<accession>A0A068WV47</accession>
<reference evidence="2 3" key="1">
    <citation type="journal article" date="2013" name="Nature">
        <title>The genomes of four tapeworm species reveal adaptations to parasitism.</title>
        <authorList>
            <person name="Tsai I.J."/>
            <person name="Zarowiecki M."/>
            <person name="Holroyd N."/>
            <person name="Garciarrubio A."/>
            <person name="Sanchez-Flores A."/>
            <person name="Brooks K.L."/>
            <person name="Tracey A."/>
            <person name="Bobes R.J."/>
            <person name="Fragoso G."/>
            <person name="Sciutto E."/>
            <person name="Aslett M."/>
            <person name="Beasley H."/>
            <person name="Bennett H.M."/>
            <person name="Cai J."/>
            <person name="Camicia F."/>
            <person name="Clark R."/>
            <person name="Cucher M."/>
            <person name="De Silva N."/>
            <person name="Day T.A."/>
            <person name="Deplazes P."/>
            <person name="Estrada K."/>
            <person name="Fernandez C."/>
            <person name="Holland P.W."/>
            <person name="Hou J."/>
            <person name="Hu S."/>
            <person name="Huckvale T."/>
            <person name="Hung S.S."/>
            <person name="Kamenetzky L."/>
            <person name="Keane J.A."/>
            <person name="Kiss F."/>
            <person name="Koziol U."/>
            <person name="Lambert O."/>
            <person name="Liu K."/>
            <person name="Luo X."/>
            <person name="Luo Y."/>
            <person name="Macchiaroli N."/>
            <person name="Nichol S."/>
            <person name="Paps J."/>
            <person name="Parkinson J."/>
            <person name="Pouchkina-Stantcheva N."/>
            <person name="Riddiford N."/>
            <person name="Rosenzvit M."/>
            <person name="Salinas G."/>
            <person name="Wasmuth J.D."/>
            <person name="Zamanian M."/>
            <person name="Zheng Y."/>
            <person name="Cai X."/>
            <person name="Soberon X."/>
            <person name="Olson P.D."/>
            <person name="Laclette J.P."/>
            <person name="Brehm K."/>
            <person name="Berriman M."/>
            <person name="Garciarrubio A."/>
            <person name="Bobes R.J."/>
            <person name="Fragoso G."/>
            <person name="Sanchez-Flores A."/>
            <person name="Estrada K."/>
            <person name="Cevallos M.A."/>
            <person name="Morett E."/>
            <person name="Gonzalez V."/>
            <person name="Portillo T."/>
            <person name="Ochoa-Leyva A."/>
            <person name="Jose M.V."/>
            <person name="Sciutto E."/>
            <person name="Landa A."/>
            <person name="Jimenez L."/>
            <person name="Valdes V."/>
            <person name="Carrero J.C."/>
            <person name="Larralde C."/>
            <person name="Morales-Montor J."/>
            <person name="Limon-Lason J."/>
            <person name="Soberon X."/>
            <person name="Laclette J.P."/>
        </authorList>
    </citation>
    <scope>NUCLEOTIDE SEQUENCE [LARGE SCALE GENOMIC DNA]</scope>
</reference>
<protein>
    <submittedName>
        <fullName evidence="4">JmjC domain-containing protein</fullName>
    </submittedName>
</protein>
<feature type="region of interest" description="Disordered" evidence="1">
    <location>
        <begin position="407"/>
        <end position="556"/>
    </location>
</feature>
<feature type="compositionally biased region" description="Low complexity" evidence="1">
    <location>
        <begin position="586"/>
        <end position="602"/>
    </location>
</feature>
<name>A0A068WV47_ECHGR</name>
<feature type="region of interest" description="Disordered" evidence="1">
    <location>
        <begin position="272"/>
        <end position="318"/>
    </location>
</feature>
<reference evidence="2" key="2">
    <citation type="submission" date="2014-06" db="EMBL/GenBank/DDBJ databases">
        <authorList>
            <person name="Aslett M."/>
        </authorList>
    </citation>
    <scope>NUCLEOTIDE SEQUENCE</scope>
</reference>
<feature type="region of interest" description="Disordered" evidence="1">
    <location>
        <begin position="717"/>
        <end position="737"/>
    </location>
</feature>
<feature type="region of interest" description="Disordered" evidence="1">
    <location>
        <begin position="1"/>
        <end position="162"/>
    </location>
</feature>
<feature type="compositionally biased region" description="Low complexity" evidence="1">
    <location>
        <begin position="624"/>
        <end position="634"/>
    </location>
</feature>
<feature type="compositionally biased region" description="Polar residues" evidence="1">
    <location>
        <begin position="272"/>
        <end position="292"/>
    </location>
</feature>
<dbReference type="AlphaFoldDB" id="A0A068WV47"/>